<protein>
    <submittedName>
        <fullName evidence="1">DUF3737 family protein</fullName>
    </submittedName>
</protein>
<evidence type="ECO:0000313" key="1">
    <source>
        <dbReference type="EMBL" id="MBO8452040.1"/>
    </source>
</evidence>
<evidence type="ECO:0000313" key="2">
    <source>
        <dbReference type="Proteomes" id="UP000823661"/>
    </source>
</evidence>
<name>A0A9D9HFA0_9BACT</name>
<dbReference type="InterPro" id="IPR012334">
    <property type="entry name" value="Pectin_lyas_fold"/>
</dbReference>
<dbReference type="InterPro" id="IPR022208">
    <property type="entry name" value="DUF3737"/>
</dbReference>
<gene>
    <name evidence="1" type="ORF">IAC06_04040</name>
</gene>
<organism evidence="1 2">
    <name type="scientific">Candidatus Cryptobacteroides intestinavium</name>
    <dbReference type="NCBI Taxonomy" id="2840766"/>
    <lineage>
        <taxon>Bacteria</taxon>
        <taxon>Pseudomonadati</taxon>
        <taxon>Bacteroidota</taxon>
        <taxon>Bacteroidia</taxon>
        <taxon>Bacteroidales</taxon>
        <taxon>Candidatus Cryptobacteroides</taxon>
    </lineage>
</organism>
<reference evidence="1" key="1">
    <citation type="submission" date="2020-10" db="EMBL/GenBank/DDBJ databases">
        <authorList>
            <person name="Gilroy R."/>
        </authorList>
    </citation>
    <scope>NUCLEOTIDE SEQUENCE</scope>
    <source>
        <strain evidence="1">B1-20833</strain>
    </source>
</reference>
<dbReference type="Pfam" id="PF12541">
    <property type="entry name" value="DUF3737"/>
    <property type="match status" value="1"/>
</dbReference>
<reference evidence="1" key="2">
    <citation type="journal article" date="2021" name="PeerJ">
        <title>Extensive microbial diversity within the chicken gut microbiome revealed by metagenomics and culture.</title>
        <authorList>
            <person name="Gilroy R."/>
            <person name="Ravi A."/>
            <person name="Getino M."/>
            <person name="Pursley I."/>
            <person name="Horton D.L."/>
            <person name="Alikhan N.F."/>
            <person name="Baker D."/>
            <person name="Gharbi K."/>
            <person name="Hall N."/>
            <person name="Watson M."/>
            <person name="Adriaenssens E.M."/>
            <person name="Foster-Nyarko E."/>
            <person name="Jarju S."/>
            <person name="Secka A."/>
            <person name="Antonio M."/>
            <person name="Oren A."/>
            <person name="Chaudhuri R.R."/>
            <person name="La Ragione R."/>
            <person name="Hildebrand F."/>
            <person name="Pallen M.J."/>
        </authorList>
    </citation>
    <scope>NUCLEOTIDE SEQUENCE</scope>
    <source>
        <strain evidence="1">B1-20833</strain>
    </source>
</reference>
<dbReference type="AlphaFoldDB" id="A0A9D9HFA0"/>
<dbReference type="EMBL" id="JADIMI010000036">
    <property type="protein sequence ID" value="MBO8452040.1"/>
    <property type="molecule type" value="Genomic_DNA"/>
</dbReference>
<comment type="caution">
    <text evidence="1">The sequence shown here is derived from an EMBL/GenBank/DDBJ whole genome shotgun (WGS) entry which is preliminary data.</text>
</comment>
<dbReference type="Gene3D" id="2.160.20.10">
    <property type="entry name" value="Single-stranded right-handed beta-helix, Pectin lyase-like"/>
    <property type="match status" value="1"/>
</dbReference>
<proteinExistence type="predicted"/>
<sequence>MQYIKDKEFGGERPLFGSRDLHLDSVRILAGESAIKECSNIVATNCHFEGNYPFWHVHGFTIQNCYFATGGRSALWYSDHLRMSDTVIDAPKMFREMNDIEIDNVVMNDADEVFWRCRRIKAGCLRLHGGTYPFMFSSDIYVDGLESDSKYVFQYVKNAEIRNAKITTKDAFWEVENVTIYDSELNGEYLGWHSRNLRLVNCHISGEQPLCYASDLVLENCTFDPSCDRAFEYSSLKADIRGAITNIKNPASGHIIADSIGSVTIDGNIKAPADCIIEQRTR</sequence>
<accession>A0A9D9HFA0</accession>
<dbReference type="Proteomes" id="UP000823661">
    <property type="component" value="Unassembled WGS sequence"/>
</dbReference>
<dbReference type="SUPFAM" id="SSF51126">
    <property type="entry name" value="Pectin lyase-like"/>
    <property type="match status" value="2"/>
</dbReference>
<dbReference type="InterPro" id="IPR011050">
    <property type="entry name" value="Pectin_lyase_fold/virulence"/>
</dbReference>